<dbReference type="AlphaFoldDB" id="A0ABD6DW18"/>
<keyword evidence="3" id="KW-1185">Reference proteome</keyword>
<dbReference type="RefSeq" id="WP_256305412.1">
    <property type="nucleotide sequence ID" value="NZ_JANHAW010000001.1"/>
</dbReference>
<organism evidence="2 3">
    <name type="scientific">Halobellus litoreus</name>
    <dbReference type="NCBI Taxonomy" id="755310"/>
    <lineage>
        <taxon>Archaea</taxon>
        <taxon>Methanobacteriati</taxon>
        <taxon>Methanobacteriota</taxon>
        <taxon>Stenosarchaea group</taxon>
        <taxon>Halobacteria</taxon>
        <taxon>Halobacteriales</taxon>
        <taxon>Haloferacaceae</taxon>
        <taxon>Halobellus</taxon>
    </lineage>
</organism>
<feature type="coiled-coil region" evidence="1">
    <location>
        <begin position="55"/>
        <end position="82"/>
    </location>
</feature>
<proteinExistence type="predicted"/>
<evidence type="ECO:0008006" key="4">
    <source>
        <dbReference type="Google" id="ProtNLM"/>
    </source>
</evidence>
<reference evidence="2 3" key="1">
    <citation type="journal article" date="2019" name="Int. J. Syst. Evol. Microbiol.">
        <title>The Global Catalogue of Microorganisms (GCM) 10K type strain sequencing project: providing services to taxonomists for standard genome sequencing and annotation.</title>
        <authorList>
            <consortium name="The Broad Institute Genomics Platform"/>
            <consortium name="The Broad Institute Genome Sequencing Center for Infectious Disease"/>
            <person name="Wu L."/>
            <person name="Ma J."/>
        </authorList>
    </citation>
    <scope>NUCLEOTIDE SEQUENCE [LARGE SCALE GENOMIC DNA]</scope>
    <source>
        <strain evidence="2 3">CGMCC 1.10387</strain>
    </source>
</reference>
<name>A0ABD6DW18_9EURY</name>
<gene>
    <name evidence="2" type="ORF">ACFSAS_12255</name>
</gene>
<evidence type="ECO:0000313" key="3">
    <source>
        <dbReference type="Proteomes" id="UP001597092"/>
    </source>
</evidence>
<evidence type="ECO:0000313" key="2">
    <source>
        <dbReference type="EMBL" id="MFD1686386.1"/>
    </source>
</evidence>
<sequence length="187" mass="21348">MSERVQIPLRVSPSKKEEWARYQEELGFGSREAMIRRSVEYFHATQTGSGDDELADEVSTQLDSLNQKLVNLQAEVSEMHADQLDREDIPDIAEEIDYVLSESKVLDTFAEFKEGQELVDGLDDSLAAKGALPDDEDRRRQNRALAIEYILTGFSLATKAMRDPVERGRFEDLYEELHEELTSLPDH</sequence>
<evidence type="ECO:0000256" key="1">
    <source>
        <dbReference type="SAM" id="Coils"/>
    </source>
</evidence>
<comment type="caution">
    <text evidence="2">The sequence shown here is derived from an EMBL/GenBank/DDBJ whole genome shotgun (WGS) entry which is preliminary data.</text>
</comment>
<dbReference type="EMBL" id="JBHUDP010000004">
    <property type="protein sequence ID" value="MFD1686386.1"/>
    <property type="molecule type" value="Genomic_DNA"/>
</dbReference>
<dbReference type="Proteomes" id="UP001597092">
    <property type="component" value="Unassembled WGS sequence"/>
</dbReference>
<protein>
    <recommendedName>
        <fullName evidence="4">Ribbon-helix-helix protein, copG family</fullName>
    </recommendedName>
</protein>
<keyword evidence="1" id="KW-0175">Coiled coil</keyword>
<accession>A0ABD6DW18</accession>